<dbReference type="Gene3D" id="2.60.40.1660">
    <property type="entry name" value="Na, k-atpase alpha subunit"/>
    <property type="match status" value="1"/>
</dbReference>
<dbReference type="GO" id="GO:0001671">
    <property type="term" value="F:ATPase activator activity"/>
    <property type="evidence" value="ECO:0007669"/>
    <property type="project" value="TreeGrafter"/>
</dbReference>
<dbReference type="InterPro" id="IPR000402">
    <property type="entry name" value="Na/K_ATPase_sub_beta"/>
</dbReference>
<dbReference type="GO" id="GO:0030007">
    <property type="term" value="P:intracellular potassium ion homeostasis"/>
    <property type="evidence" value="ECO:0007669"/>
    <property type="project" value="TreeGrafter"/>
</dbReference>
<dbReference type="GO" id="GO:1990573">
    <property type="term" value="P:potassium ion import across plasma membrane"/>
    <property type="evidence" value="ECO:0007669"/>
    <property type="project" value="TreeGrafter"/>
</dbReference>
<gene>
    <name evidence="8" type="ORF">HPB48_008091</name>
</gene>
<dbReference type="GO" id="GO:0036376">
    <property type="term" value="P:sodium ion export across plasma membrane"/>
    <property type="evidence" value="ECO:0007669"/>
    <property type="project" value="TreeGrafter"/>
</dbReference>
<evidence type="ECO:0000256" key="5">
    <source>
        <dbReference type="ARBA" id="ARBA00022989"/>
    </source>
</evidence>
<evidence type="ECO:0000256" key="7">
    <source>
        <dbReference type="SAM" id="SignalP"/>
    </source>
</evidence>
<feature type="chain" id="PRO_5039924756" description="Sodium/potassium-transporting ATPase subunit beta-2" evidence="7">
    <location>
        <begin position="18"/>
        <end position="240"/>
    </location>
</feature>
<comment type="subcellular location">
    <subcellularLocation>
        <location evidence="1">Membrane</location>
        <topology evidence="1">Single-pass type II membrane protein</topology>
    </subcellularLocation>
</comment>
<keyword evidence="4" id="KW-0735">Signal-anchor</keyword>
<comment type="caution">
    <text evidence="8">The sequence shown here is derived from an EMBL/GenBank/DDBJ whole genome shotgun (WGS) entry which is preliminary data.</text>
</comment>
<dbReference type="Pfam" id="PF00287">
    <property type="entry name" value="Na_K-ATPase"/>
    <property type="match status" value="1"/>
</dbReference>
<dbReference type="AlphaFoldDB" id="A0A9J6GW18"/>
<evidence type="ECO:0000313" key="8">
    <source>
        <dbReference type="EMBL" id="KAH9379379.1"/>
    </source>
</evidence>
<sequence>MLSVVWIVALLLAAGRATNETDKPSVLEFYPRARPAENLIWFRAGGPQGVAPGWRNLTSQLSQLIAGYNSRLVEGNENLTRCSDQRPPAGKICFFDVSTVAPQCTAAEDFGYPRQSPCVFIQFANVTGWVPEPLSPQEASQVVPAALQTQIAPGLLPLHCDGDNPADRENIGPLLYYPYPGFRTVFFPYTGQSDYMPPLVAIHFQKPQQGVIINVRCRLLARNPPPGNFSTELSFQILVD</sequence>
<organism evidence="8 9">
    <name type="scientific">Haemaphysalis longicornis</name>
    <name type="common">Bush tick</name>
    <dbReference type="NCBI Taxonomy" id="44386"/>
    <lineage>
        <taxon>Eukaryota</taxon>
        <taxon>Metazoa</taxon>
        <taxon>Ecdysozoa</taxon>
        <taxon>Arthropoda</taxon>
        <taxon>Chelicerata</taxon>
        <taxon>Arachnida</taxon>
        <taxon>Acari</taxon>
        <taxon>Parasitiformes</taxon>
        <taxon>Ixodida</taxon>
        <taxon>Ixodoidea</taxon>
        <taxon>Ixodidae</taxon>
        <taxon>Haemaphysalinae</taxon>
        <taxon>Haemaphysalis</taxon>
    </lineage>
</organism>
<dbReference type="PANTHER" id="PTHR11523">
    <property type="entry name" value="SODIUM/POTASSIUM-DEPENDENT ATPASE BETA SUBUNIT"/>
    <property type="match status" value="1"/>
</dbReference>
<proteinExistence type="inferred from homology"/>
<evidence type="ECO:0000256" key="4">
    <source>
        <dbReference type="ARBA" id="ARBA00022968"/>
    </source>
</evidence>
<dbReference type="GO" id="GO:0005890">
    <property type="term" value="C:sodium:potassium-exchanging ATPase complex"/>
    <property type="evidence" value="ECO:0007669"/>
    <property type="project" value="InterPro"/>
</dbReference>
<dbReference type="Proteomes" id="UP000821853">
    <property type="component" value="Unassembled WGS sequence"/>
</dbReference>
<dbReference type="VEuPathDB" id="VectorBase:HLOH_059403"/>
<dbReference type="OrthoDB" id="5912413at2759"/>
<evidence type="ECO:0008006" key="10">
    <source>
        <dbReference type="Google" id="ProtNLM"/>
    </source>
</evidence>
<protein>
    <recommendedName>
        <fullName evidence="10">Sodium/potassium-transporting ATPase subunit beta-2</fullName>
    </recommendedName>
</protein>
<evidence type="ECO:0000256" key="2">
    <source>
        <dbReference type="ARBA" id="ARBA00005876"/>
    </source>
</evidence>
<dbReference type="InterPro" id="IPR038702">
    <property type="entry name" value="Na/K_ATPase_sub_beta_sf"/>
</dbReference>
<keyword evidence="3" id="KW-0812">Transmembrane</keyword>
<keyword evidence="5" id="KW-1133">Transmembrane helix</keyword>
<keyword evidence="6" id="KW-0472">Membrane</keyword>
<dbReference type="PANTHER" id="PTHR11523:SF28">
    <property type="entry name" value="NA_K-ATPASE BETA SUBUNIT ISOFORM 4-RELATED"/>
    <property type="match status" value="1"/>
</dbReference>
<reference evidence="8 9" key="1">
    <citation type="journal article" date="2020" name="Cell">
        <title>Large-Scale Comparative Analyses of Tick Genomes Elucidate Their Genetic Diversity and Vector Capacities.</title>
        <authorList>
            <consortium name="Tick Genome and Microbiome Consortium (TIGMIC)"/>
            <person name="Jia N."/>
            <person name="Wang J."/>
            <person name="Shi W."/>
            <person name="Du L."/>
            <person name="Sun Y."/>
            <person name="Zhan W."/>
            <person name="Jiang J.F."/>
            <person name="Wang Q."/>
            <person name="Zhang B."/>
            <person name="Ji P."/>
            <person name="Bell-Sakyi L."/>
            <person name="Cui X.M."/>
            <person name="Yuan T.T."/>
            <person name="Jiang B.G."/>
            <person name="Yang W.F."/>
            <person name="Lam T.T."/>
            <person name="Chang Q.C."/>
            <person name="Ding S.J."/>
            <person name="Wang X.J."/>
            <person name="Zhu J.G."/>
            <person name="Ruan X.D."/>
            <person name="Zhao L."/>
            <person name="Wei J.T."/>
            <person name="Ye R.Z."/>
            <person name="Que T.C."/>
            <person name="Du C.H."/>
            <person name="Zhou Y.H."/>
            <person name="Cheng J.X."/>
            <person name="Dai P.F."/>
            <person name="Guo W.B."/>
            <person name="Han X.H."/>
            <person name="Huang E.J."/>
            <person name="Li L.F."/>
            <person name="Wei W."/>
            <person name="Gao Y.C."/>
            <person name="Liu J.Z."/>
            <person name="Shao H.Z."/>
            <person name="Wang X."/>
            <person name="Wang C.C."/>
            <person name="Yang T.C."/>
            <person name="Huo Q.B."/>
            <person name="Li W."/>
            <person name="Chen H.Y."/>
            <person name="Chen S.E."/>
            <person name="Zhou L.G."/>
            <person name="Ni X.B."/>
            <person name="Tian J.H."/>
            <person name="Sheng Y."/>
            <person name="Liu T."/>
            <person name="Pan Y.S."/>
            <person name="Xia L.Y."/>
            <person name="Li J."/>
            <person name="Zhao F."/>
            <person name="Cao W.C."/>
        </authorList>
    </citation>
    <scope>NUCLEOTIDE SEQUENCE [LARGE SCALE GENOMIC DNA]</scope>
    <source>
        <strain evidence="8">HaeL-2018</strain>
    </source>
</reference>
<dbReference type="OMA" id="VQFRKPT"/>
<keyword evidence="7" id="KW-0732">Signal</keyword>
<evidence type="ECO:0000256" key="3">
    <source>
        <dbReference type="ARBA" id="ARBA00022692"/>
    </source>
</evidence>
<evidence type="ECO:0000256" key="1">
    <source>
        <dbReference type="ARBA" id="ARBA00004606"/>
    </source>
</evidence>
<dbReference type="GO" id="GO:0006883">
    <property type="term" value="P:intracellular sodium ion homeostasis"/>
    <property type="evidence" value="ECO:0007669"/>
    <property type="project" value="TreeGrafter"/>
</dbReference>
<feature type="signal peptide" evidence="7">
    <location>
        <begin position="1"/>
        <end position="17"/>
    </location>
</feature>
<comment type="similarity">
    <text evidence="2">Belongs to the X(+)/potassium ATPases subunit beta family.</text>
</comment>
<evidence type="ECO:0000313" key="9">
    <source>
        <dbReference type="Proteomes" id="UP000821853"/>
    </source>
</evidence>
<name>A0A9J6GW18_HAELO</name>
<dbReference type="EMBL" id="JABSTR010000009">
    <property type="protein sequence ID" value="KAH9379379.1"/>
    <property type="molecule type" value="Genomic_DNA"/>
</dbReference>
<evidence type="ECO:0000256" key="6">
    <source>
        <dbReference type="ARBA" id="ARBA00023136"/>
    </source>
</evidence>
<keyword evidence="9" id="KW-1185">Reference proteome</keyword>
<accession>A0A9J6GW18</accession>